<gene>
    <name evidence="2" type="primary">BAD</name>
</gene>
<accession>A0A6I8NVP2</accession>
<dbReference type="PANTHER" id="PTHR28540:SF1">
    <property type="entry name" value="BCL2-ASSOCIATED AGONIST OF CELL DEATH"/>
    <property type="match status" value="1"/>
</dbReference>
<reference evidence="2" key="2">
    <citation type="submission" date="2025-08" db="UniProtKB">
        <authorList>
            <consortium name="Ensembl"/>
        </authorList>
    </citation>
    <scope>IDENTIFICATION</scope>
    <source>
        <strain evidence="2">Glennie</strain>
    </source>
</reference>
<evidence type="ECO:0000313" key="2">
    <source>
        <dbReference type="Ensembl" id="ENSOANP00000044573.1"/>
    </source>
</evidence>
<keyword evidence="3" id="KW-1185">Reference proteome</keyword>
<protein>
    <recommendedName>
        <fullName evidence="4">BCL2 associated agonist of cell death</fullName>
    </recommendedName>
</protein>
<dbReference type="InterPro" id="IPR018868">
    <property type="entry name" value="BAD"/>
</dbReference>
<dbReference type="Bgee" id="ENSOANG00000039871">
    <property type="expression patterns" value="Expressed in heart and 7 other cell types or tissues"/>
</dbReference>
<dbReference type="FunCoup" id="A0A6I8NVP2">
    <property type="interactions" value="1100"/>
</dbReference>
<sequence length="169" mass="18466">MFQIPEFEPSERGDVCTPGGDPSQAPAGPGGLGRHTHTSPDLASHLPGRRPPPAAHLSEAPPFSWLPPRLPPATGPRAKEPSGRLNSEPPDSEAEEHSPFRGRSHSAPPILWVAQRYGRELRRMSDEFDCTFQGLPRPKSAGTAAQLQRPSGWTRVLRSWWNRSSSSAQ</sequence>
<reference evidence="2" key="3">
    <citation type="submission" date="2025-09" db="UniProtKB">
        <authorList>
            <consortium name="Ensembl"/>
        </authorList>
    </citation>
    <scope>IDENTIFICATION</scope>
    <source>
        <strain evidence="2">Glennie</strain>
    </source>
</reference>
<dbReference type="PANTHER" id="PTHR28540">
    <property type="entry name" value="BCL2-ASSOCIATED AGONIST OF CELL DEATH"/>
    <property type="match status" value="1"/>
</dbReference>
<dbReference type="OMA" id="CTFQGLP"/>
<dbReference type="Ensembl" id="ENSOANT00000074257.1">
    <property type="protein sequence ID" value="ENSOANP00000044573.1"/>
    <property type="gene ID" value="ENSOANG00000039871.1"/>
</dbReference>
<proteinExistence type="predicted"/>
<name>A0A6I8NVP2_ORNAN</name>
<evidence type="ECO:0000256" key="1">
    <source>
        <dbReference type="SAM" id="MobiDB-lite"/>
    </source>
</evidence>
<feature type="compositionally biased region" description="Pro residues" evidence="1">
    <location>
        <begin position="64"/>
        <end position="74"/>
    </location>
</feature>
<evidence type="ECO:0000313" key="3">
    <source>
        <dbReference type="Proteomes" id="UP000002279"/>
    </source>
</evidence>
<dbReference type="GeneTree" id="ENSGT00940000165892"/>
<dbReference type="InParanoid" id="A0A6I8NVP2"/>
<organism evidence="2 3">
    <name type="scientific">Ornithorhynchus anatinus</name>
    <name type="common">Duckbill platypus</name>
    <dbReference type="NCBI Taxonomy" id="9258"/>
    <lineage>
        <taxon>Eukaryota</taxon>
        <taxon>Metazoa</taxon>
        <taxon>Chordata</taxon>
        <taxon>Craniata</taxon>
        <taxon>Vertebrata</taxon>
        <taxon>Euteleostomi</taxon>
        <taxon>Mammalia</taxon>
        <taxon>Monotremata</taxon>
        <taxon>Ornithorhynchidae</taxon>
        <taxon>Ornithorhynchus</taxon>
    </lineage>
</organism>
<feature type="region of interest" description="Disordered" evidence="1">
    <location>
        <begin position="1"/>
        <end position="108"/>
    </location>
</feature>
<reference evidence="2 3" key="1">
    <citation type="journal article" date="2008" name="Nature">
        <title>Genome analysis of the platypus reveals unique signatures of evolution.</title>
        <authorList>
            <person name="Warren W.C."/>
            <person name="Hillier L.W."/>
            <person name="Marshall Graves J.A."/>
            <person name="Birney E."/>
            <person name="Ponting C.P."/>
            <person name="Grutzner F."/>
            <person name="Belov K."/>
            <person name="Miller W."/>
            <person name="Clarke L."/>
            <person name="Chinwalla A.T."/>
            <person name="Yang S.P."/>
            <person name="Heger A."/>
            <person name="Locke D.P."/>
            <person name="Miethke P."/>
            <person name="Waters P.D."/>
            <person name="Veyrunes F."/>
            <person name="Fulton L."/>
            <person name="Fulton B."/>
            <person name="Graves T."/>
            <person name="Wallis J."/>
            <person name="Puente X.S."/>
            <person name="Lopez-Otin C."/>
            <person name="Ordonez G.R."/>
            <person name="Eichler E.E."/>
            <person name="Chen L."/>
            <person name="Cheng Z."/>
            <person name="Deakin J.E."/>
            <person name="Alsop A."/>
            <person name="Thompson K."/>
            <person name="Kirby P."/>
            <person name="Papenfuss A.T."/>
            <person name="Wakefield M.J."/>
            <person name="Olender T."/>
            <person name="Lancet D."/>
            <person name="Huttley G.A."/>
            <person name="Smit A.F."/>
            <person name="Pask A."/>
            <person name="Temple-Smith P."/>
            <person name="Batzer M.A."/>
            <person name="Walker J.A."/>
            <person name="Konkel M.K."/>
            <person name="Harris R.S."/>
            <person name="Whittington C.M."/>
            <person name="Wong E.S."/>
            <person name="Gemmell N.J."/>
            <person name="Buschiazzo E."/>
            <person name="Vargas Jentzsch I.M."/>
            <person name="Merkel A."/>
            <person name="Schmitz J."/>
            <person name="Zemann A."/>
            <person name="Churakov G."/>
            <person name="Kriegs J.O."/>
            <person name="Brosius J."/>
            <person name="Murchison E.P."/>
            <person name="Sachidanandam R."/>
            <person name="Smith C."/>
            <person name="Hannon G.J."/>
            <person name="Tsend-Ayush E."/>
            <person name="McMillan D."/>
            <person name="Attenborough R."/>
            <person name="Rens W."/>
            <person name="Ferguson-Smith M."/>
            <person name="Lefevre C.M."/>
            <person name="Sharp J.A."/>
            <person name="Nicholas K.R."/>
            <person name="Ray D.A."/>
            <person name="Kube M."/>
            <person name="Reinhardt R."/>
            <person name="Pringle T.H."/>
            <person name="Taylor J."/>
            <person name="Jones R.C."/>
            <person name="Nixon B."/>
            <person name="Dacheux J.L."/>
            <person name="Niwa H."/>
            <person name="Sekita Y."/>
            <person name="Huang X."/>
            <person name="Stark A."/>
            <person name="Kheradpour P."/>
            <person name="Kellis M."/>
            <person name="Flicek P."/>
            <person name="Chen Y."/>
            <person name="Webber C."/>
            <person name="Hardison R."/>
            <person name="Nelson J."/>
            <person name="Hallsworth-Pepin K."/>
            <person name="Delehaunty K."/>
            <person name="Markovic C."/>
            <person name="Minx P."/>
            <person name="Feng Y."/>
            <person name="Kremitzki C."/>
            <person name="Mitreva M."/>
            <person name="Glasscock J."/>
            <person name="Wylie T."/>
            <person name="Wohldmann P."/>
            <person name="Thiru P."/>
            <person name="Nhan M.N."/>
            <person name="Pohl C.S."/>
            <person name="Smith S.M."/>
            <person name="Hou S."/>
            <person name="Nefedov M."/>
            <person name="de Jong P.J."/>
            <person name="Renfree M.B."/>
            <person name="Mardis E.R."/>
            <person name="Wilson R.K."/>
        </authorList>
    </citation>
    <scope>NUCLEOTIDE SEQUENCE [LARGE SCALE GENOMIC DNA]</scope>
    <source>
        <strain evidence="2 3">Glennie</strain>
    </source>
</reference>
<dbReference type="Proteomes" id="UP000002279">
    <property type="component" value="Chromosome 3"/>
</dbReference>
<evidence type="ECO:0008006" key="4">
    <source>
        <dbReference type="Google" id="ProtNLM"/>
    </source>
</evidence>
<dbReference type="AlphaFoldDB" id="A0A6I8NVP2"/>
<dbReference type="GO" id="GO:0006915">
    <property type="term" value="P:apoptotic process"/>
    <property type="evidence" value="ECO:0007669"/>
    <property type="project" value="InterPro"/>
</dbReference>
<dbReference type="Pfam" id="PF10514">
    <property type="entry name" value="Bcl-2_BAD"/>
    <property type="match status" value="1"/>
</dbReference>